<keyword evidence="2" id="KW-0614">Plasmid</keyword>
<dbReference type="EMBL" id="KF640086">
    <property type="protein sequence ID" value="AHB60781.1"/>
    <property type="molecule type" value="Genomic_DNA"/>
</dbReference>
<protein>
    <submittedName>
        <fullName evidence="2">Uncharacterized protein</fullName>
    </submittedName>
</protein>
<evidence type="ECO:0000256" key="1">
    <source>
        <dbReference type="SAM" id="Phobius"/>
    </source>
</evidence>
<accession>V5T9N2</accession>
<reference evidence="2" key="1">
    <citation type="journal article" date="2014" name="Genome">
        <title>Comparative analyses of a putative Francisella conjugative element.</title>
        <authorList>
            <person name="Siddaramappa S."/>
            <person name="Challacombe J.F."/>
            <person name="Petersen J.M."/>
            <person name="Pillai S."/>
            <person name="Kuske C.R."/>
        </authorList>
    </citation>
    <scope>NUCLEOTIDE SEQUENCE</scope>
    <source>
        <strain evidence="2">PA10-7858</strain>
        <plasmid evidence="2">pFNPA10</plasmid>
    </source>
</reference>
<name>V5T9N2_FRANO</name>
<gene>
    <name evidence="2" type="ORF">N894_0013</name>
</gene>
<feature type="transmembrane region" description="Helical" evidence="1">
    <location>
        <begin position="26"/>
        <end position="43"/>
    </location>
</feature>
<keyword evidence="1" id="KW-0472">Membrane</keyword>
<dbReference type="RefSeq" id="WP_023893563.1">
    <property type="nucleotide sequence ID" value="NC_023026.1"/>
</dbReference>
<dbReference type="AlphaFoldDB" id="V5T9N2"/>
<evidence type="ECO:0000313" key="2">
    <source>
        <dbReference type="EMBL" id="AHB60781.1"/>
    </source>
</evidence>
<sequence>MTKKNKISFITILKILIKTLWKYKKTTLIAIVLICSFGTYQYIEYIKKEEAISSCEKMYKDKLNTFAEKTGITADNVYFNDPKITKSKGLYKLEWDQNIIVGGDDDSFTCLYNFVTHKPIDRSIKDAKEI</sequence>
<keyword evidence="1" id="KW-0812">Transmembrane</keyword>
<geneLocation type="plasmid" evidence="2">
    <name>pFNPA10</name>
</geneLocation>
<organism evidence="2">
    <name type="scientific">Francisella tularensis subsp. novicida PA10-7858</name>
    <dbReference type="NCBI Taxonomy" id="1386968"/>
    <lineage>
        <taxon>Bacteria</taxon>
        <taxon>Pseudomonadati</taxon>
        <taxon>Pseudomonadota</taxon>
        <taxon>Gammaproteobacteria</taxon>
        <taxon>Thiotrichales</taxon>
        <taxon>Francisellaceae</taxon>
        <taxon>Francisella</taxon>
    </lineage>
</organism>
<keyword evidence="1" id="KW-1133">Transmembrane helix</keyword>
<proteinExistence type="predicted"/>